<proteinExistence type="predicted"/>
<dbReference type="Proteomes" id="UP000806528">
    <property type="component" value="Unassembled WGS sequence"/>
</dbReference>
<comment type="caution">
    <text evidence="2">The sequence shown here is derived from an EMBL/GenBank/DDBJ whole genome shotgun (WGS) entry which is preliminary data.</text>
</comment>
<dbReference type="EMBL" id="JADBGI010000013">
    <property type="protein sequence ID" value="MBE3000135.1"/>
    <property type="molecule type" value="Genomic_DNA"/>
</dbReference>
<evidence type="ECO:0000313" key="2">
    <source>
        <dbReference type="EMBL" id="MBE3000135.1"/>
    </source>
</evidence>
<evidence type="ECO:0000259" key="1">
    <source>
        <dbReference type="Pfam" id="PF01636"/>
    </source>
</evidence>
<dbReference type="InterPro" id="IPR002575">
    <property type="entry name" value="Aminoglycoside_PTrfase"/>
</dbReference>
<keyword evidence="3" id="KW-1185">Reference proteome</keyword>
<dbReference type="SUPFAM" id="SSF56112">
    <property type="entry name" value="Protein kinase-like (PK-like)"/>
    <property type="match status" value="1"/>
</dbReference>
<dbReference type="InterPro" id="IPR011009">
    <property type="entry name" value="Kinase-like_dom_sf"/>
</dbReference>
<accession>A0ABR9P8H1</accession>
<reference evidence="2 3" key="1">
    <citation type="submission" date="2020-09" db="EMBL/GenBank/DDBJ databases">
        <title>Diversity and distribution of actinomycetes associated with coral in the coast of Hainan.</title>
        <authorList>
            <person name="Li F."/>
        </authorList>
    </citation>
    <scope>NUCLEOTIDE SEQUENCE [LARGE SCALE GENOMIC DNA]</scope>
    <source>
        <strain evidence="2 3">HNM0947</strain>
    </source>
</reference>
<name>A0ABR9P8H1_9ACTN</name>
<feature type="domain" description="Aminoglycoside phosphotransferase" evidence="1">
    <location>
        <begin position="118"/>
        <end position="167"/>
    </location>
</feature>
<protein>
    <submittedName>
        <fullName evidence="2">Phosphotransferase</fullName>
    </submittedName>
</protein>
<gene>
    <name evidence="2" type="ORF">IDM40_15690</name>
</gene>
<organism evidence="2 3">
    <name type="scientific">Nocardiopsis coralli</name>
    <dbReference type="NCBI Taxonomy" id="2772213"/>
    <lineage>
        <taxon>Bacteria</taxon>
        <taxon>Bacillati</taxon>
        <taxon>Actinomycetota</taxon>
        <taxon>Actinomycetes</taxon>
        <taxon>Streptosporangiales</taxon>
        <taxon>Nocardiopsidaceae</taxon>
        <taxon>Nocardiopsis</taxon>
    </lineage>
</organism>
<dbReference type="Gene3D" id="3.90.1200.10">
    <property type="match status" value="1"/>
</dbReference>
<evidence type="ECO:0000313" key="3">
    <source>
        <dbReference type="Proteomes" id="UP000806528"/>
    </source>
</evidence>
<dbReference type="Pfam" id="PF01636">
    <property type="entry name" value="APH"/>
    <property type="match status" value="1"/>
</dbReference>
<sequence>MLGVEEQEIIGLGSMGRLWIVGETVRRERGPHSDTIAALLKHLEKREYPYSPHYLGVDEHGRDILSRVPGAPVPTLRGDKQLIDVGQAVAGFADAVRDFRAPSNATWRNPEGWPLHGDTVIHNDIAPWNMLENEVAGAPRLSGLVDFDSARPGRAIEDVAYAAWHMVPLHDEPMGDGAPPPPLTERPRRLRLFADACELTARQRARLVDEVARVQVTQAARVAAGALGDEAETSHHWNNGRFAANTARSLLWLDRHRNDLEQALRAL</sequence>